<comment type="similarity">
    <text evidence="1 9 10">Belongs to the peptidase A8 family.</text>
</comment>
<feature type="active site" evidence="9">
    <location>
        <position position="126"/>
    </location>
</feature>
<comment type="pathway">
    <text evidence="9">Protein modification; lipoprotein biosynthesis (signal peptide cleavage).</text>
</comment>
<keyword evidence="4 9" id="KW-0812">Transmembrane</keyword>
<dbReference type="InterPro" id="IPR001872">
    <property type="entry name" value="Peptidase_A8"/>
</dbReference>
<dbReference type="PROSITE" id="PS00855">
    <property type="entry name" value="SPASE_II"/>
    <property type="match status" value="1"/>
</dbReference>
<dbReference type="PRINTS" id="PR00781">
    <property type="entry name" value="LIPOSIGPTASE"/>
</dbReference>
<evidence type="ECO:0000256" key="1">
    <source>
        <dbReference type="ARBA" id="ARBA00006139"/>
    </source>
</evidence>
<dbReference type="PANTHER" id="PTHR33695:SF1">
    <property type="entry name" value="LIPOPROTEIN SIGNAL PEPTIDASE"/>
    <property type="match status" value="1"/>
</dbReference>
<dbReference type="HAMAP" id="MF_00161">
    <property type="entry name" value="LspA"/>
    <property type="match status" value="1"/>
</dbReference>
<dbReference type="GO" id="GO:0006508">
    <property type="term" value="P:proteolysis"/>
    <property type="evidence" value="ECO:0007669"/>
    <property type="project" value="UniProtKB-KW"/>
</dbReference>
<proteinExistence type="inferred from homology"/>
<evidence type="ECO:0000256" key="8">
    <source>
        <dbReference type="ARBA" id="ARBA00023136"/>
    </source>
</evidence>
<feature type="active site" evidence="9">
    <location>
        <position position="142"/>
    </location>
</feature>
<dbReference type="PANTHER" id="PTHR33695">
    <property type="entry name" value="LIPOPROTEIN SIGNAL PEPTIDASE"/>
    <property type="match status" value="1"/>
</dbReference>
<comment type="subcellular location">
    <subcellularLocation>
        <location evidence="9">Cell membrane</location>
        <topology evidence="9">Multi-pass membrane protein</topology>
    </subcellularLocation>
</comment>
<keyword evidence="7 9" id="KW-1133">Transmembrane helix</keyword>
<sequence>MKGLSKYYKQIMIALGCAVLICVLLFVDLITKAAAEASTVHQSSYFLGIIRLWYTSNPGIAFGIFGDNPVAMEVMSYVTIALAVLIAVMFFTIFRNNLPVRVCLAVVEAGALGNIIDRFCLGYVRDFVDVQPLGFGICNIADFFITGGVVAVIICILFIGKDAVFPLTKKWREEAKQEDKERDVRNGHAGQDEEHD</sequence>
<protein>
    <recommendedName>
        <fullName evidence="9">Lipoprotein signal peptidase</fullName>
        <ecNumber evidence="9">3.4.23.36</ecNumber>
    </recommendedName>
    <alternativeName>
        <fullName evidence="9">Prolipoprotein signal peptidase</fullName>
    </alternativeName>
    <alternativeName>
        <fullName evidence="9">Signal peptidase II</fullName>
        <shortName evidence="9">SPase II</shortName>
    </alternativeName>
</protein>
<evidence type="ECO:0000256" key="7">
    <source>
        <dbReference type="ARBA" id="ARBA00022989"/>
    </source>
</evidence>
<evidence type="ECO:0000256" key="6">
    <source>
        <dbReference type="ARBA" id="ARBA00022801"/>
    </source>
</evidence>
<reference evidence="12" key="1">
    <citation type="journal article" date="2021" name="PeerJ">
        <title>Extensive microbial diversity within the chicken gut microbiome revealed by metagenomics and culture.</title>
        <authorList>
            <person name="Gilroy R."/>
            <person name="Ravi A."/>
            <person name="Getino M."/>
            <person name="Pursley I."/>
            <person name="Horton D.L."/>
            <person name="Alikhan N.F."/>
            <person name="Baker D."/>
            <person name="Gharbi K."/>
            <person name="Hall N."/>
            <person name="Watson M."/>
            <person name="Adriaenssens E.M."/>
            <person name="Foster-Nyarko E."/>
            <person name="Jarju S."/>
            <person name="Secka A."/>
            <person name="Antonio M."/>
            <person name="Oren A."/>
            <person name="Chaudhuri R.R."/>
            <person name="La Ragione R."/>
            <person name="Hildebrand F."/>
            <person name="Pallen M.J."/>
        </authorList>
    </citation>
    <scope>NUCLEOTIDE SEQUENCE</scope>
    <source>
        <strain evidence="12">CHK33-5263</strain>
    </source>
</reference>
<dbReference type="Pfam" id="PF01252">
    <property type="entry name" value="Peptidase_A8"/>
    <property type="match status" value="1"/>
</dbReference>
<reference evidence="12" key="2">
    <citation type="submission" date="2021-04" db="EMBL/GenBank/DDBJ databases">
        <authorList>
            <person name="Gilroy R."/>
        </authorList>
    </citation>
    <scope>NUCLEOTIDE SEQUENCE</scope>
    <source>
        <strain evidence="12">CHK33-5263</strain>
    </source>
</reference>
<dbReference type="AlphaFoldDB" id="A0A9D2DYC4"/>
<evidence type="ECO:0000256" key="3">
    <source>
        <dbReference type="ARBA" id="ARBA00022670"/>
    </source>
</evidence>
<name>A0A9D2DYC4_9FIRM</name>
<feature type="transmembrane region" description="Helical" evidence="9">
    <location>
        <begin position="133"/>
        <end position="160"/>
    </location>
</feature>
<keyword evidence="3 9" id="KW-0645">Protease</keyword>
<keyword evidence="6 9" id="KW-0378">Hydrolase</keyword>
<comment type="function">
    <text evidence="9">This protein specifically catalyzes the removal of signal peptides from prolipoproteins.</text>
</comment>
<feature type="transmembrane region" description="Helical" evidence="9">
    <location>
        <begin position="77"/>
        <end position="94"/>
    </location>
</feature>
<evidence type="ECO:0000256" key="10">
    <source>
        <dbReference type="RuleBase" id="RU004181"/>
    </source>
</evidence>
<accession>A0A9D2DYC4</accession>
<dbReference type="EC" id="3.4.23.36" evidence="9"/>
<feature type="transmembrane region" description="Helical" evidence="9">
    <location>
        <begin position="45"/>
        <end position="65"/>
    </location>
</feature>
<feature type="region of interest" description="Disordered" evidence="11">
    <location>
        <begin position="175"/>
        <end position="196"/>
    </location>
</feature>
<keyword evidence="5 9" id="KW-0064">Aspartyl protease</keyword>
<dbReference type="GO" id="GO:0004190">
    <property type="term" value="F:aspartic-type endopeptidase activity"/>
    <property type="evidence" value="ECO:0007669"/>
    <property type="project" value="UniProtKB-UniRule"/>
</dbReference>
<organism evidence="12 13">
    <name type="scientific">Candidatus Gallimonas intestinigallinarum</name>
    <dbReference type="NCBI Taxonomy" id="2838604"/>
    <lineage>
        <taxon>Bacteria</taxon>
        <taxon>Bacillati</taxon>
        <taxon>Bacillota</taxon>
        <taxon>Clostridia</taxon>
        <taxon>Candidatus Gallimonas</taxon>
    </lineage>
</organism>
<evidence type="ECO:0000256" key="5">
    <source>
        <dbReference type="ARBA" id="ARBA00022750"/>
    </source>
</evidence>
<dbReference type="Proteomes" id="UP000824044">
    <property type="component" value="Unassembled WGS sequence"/>
</dbReference>
<dbReference type="GO" id="GO:0005886">
    <property type="term" value="C:plasma membrane"/>
    <property type="evidence" value="ECO:0007669"/>
    <property type="project" value="UniProtKB-SubCell"/>
</dbReference>
<gene>
    <name evidence="9" type="primary">lspA</name>
    <name evidence="12" type="ORF">H9812_07635</name>
</gene>
<dbReference type="EMBL" id="DXBS01000138">
    <property type="protein sequence ID" value="HIZ25316.1"/>
    <property type="molecule type" value="Genomic_DNA"/>
</dbReference>
<evidence type="ECO:0000256" key="11">
    <source>
        <dbReference type="SAM" id="MobiDB-lite"/>
    </source>
</evidence>
<comment type="caution">
    <text evidence="9">Lacks conserved residue(s) required for the propagation of feature annotation.</text>
</comment>
<keyword evidence="2 9" id="KW-1003">Cell membrane</keyword>
<keyword evidence="8 9" id="KW-0472">Membrane</keyword>
<comment type="caution">
    <text evidence="12">The sequence shown here is derived from an EMBL/GenBank/DDBJ whole genome shotgun (WGS) entry which is preliminary data.</text>
</comment>
<evidence type="ECO:0000256" key="4">
    <source>
        <dbReference type="ARBA" id="ARBA00022692"/>
    </source>
</evidence>
<evidence type="ECO:0000256" key="9">
    <source>
        <dbReference type="HAMAP-Rule" id="MF_00161"/>
    </source>
</evidence>
<evidence type="ECO:0000313" key="12">
    <source>
        <dbReference type="EMBL" id="HIZ25316.1"/>
    </source>
</evidence>
<evidence type="ECO:0000256" key="2">
    <source>
        <dbReference type="ARBA" id="ARBA00022475"/>
    </source>
</evidence>
<evidence type="ECO:0000313" key="13">
    <source>
        <dbReference type="Proteomes" id="UP000824044"/>
    </source>
</evidence>
<comment type="catalytic activity">
    <reaction evidence="9">
        <text>Release of signal peptides from bacterial membrane prolipoproteins. Hydrolyzes -Xaa-Yaa-Zaa-|-(S,diacylglyceryl)Cys-, in which Xaa is hydrophobic (preferably Leu), and Yaa (Ala or Ser) and Zaa (Gly or Ala) have small, neutral side chains.</text>
        <dbReference type="EC" id="3.4.23.36"/>
    </reaction>
</comment>